<dbReference type="PANTHER" id="PTHR43830">
    <property type="entry name" value="PROTEIN PSP1"/>
    <property type="match status" value="1"/>
</dbReference>
<organism evidence="2 3">
    <name type="scientific">Lactococcus allomyrinae</name>
    <dbReference type="NCBI Taxonomy" id="2419773"/>
    <lineage>
        <taxon>Bacteria</taxon>
        <taxon>Bacillati</taxon>
        <taxon>Bacillota</taxon>
        <taxon>Bacilli</taxon>
        <taxon>Lactobacillales</taxon>
        <taxon>Streptococcaceae</taxon>
        <taxon>Lactococcus</taxon>
    </lineage>
</organism>
<dbReference type="PANTHER" id="PTHR43830:SF3">
    <property type="entry name" value="PROTEIN PSP1"/>
    <property type="match status" value="1"/>
</dbReference>
<keyword evidence="3" id="KW-1185">Reference proteome</keyword>
<dbReference type="AlphaFoldDB" id="A0A387BHY0"/>
<dbReference type="EMBL" id="CP032627">
    <property type="protein sequence ID" value="AYG01812.1"/>
    <property type="molecule type" value="Genomic_DNA"/>
</dbReference>
<reference evidence="2 3" key="1">
    <citation type="submission" date="2018-09" db="EMBL/GenBank/DDBJ databases">
        <title>Genome sequencing of strain 1JSPR-7.</title>
        <authorList>
            <person name="Heo J."/>
            <person name="Kim S.-J."/>
            <person name="Kwon S.-W."/>
        </authorList>
    </citation>
    <scope>NUCLEOTIDE SEQUENCE [LARGE SCALE GENOMIC DNA]</scope>
    <source>
        <strain evidence="2 3">1JSPR-7</strain>
    </source>
</reference>
<evidence type="ECO:0000313" key="3">
    <source>
        <dbReference type="Proteomes" id="UP000269374"/>
    </source>
</evidence>
<proteinExistence type="predicted"/>
<accession>A0A387BHY0</accession>
<evidence type="ECO:0000259" key="1">
    <source>
        <dbReference type="PROSITE" id="PS51411"/>
    </source>
</evidence>
<name>A0A387BHY0_9LACT</name>
<gene>
    <name evidence="2" type="ORF">D7I46_12545</name>
</gene>
<dbReference type="GO" id="GO:0005737">
    <property type="term" value="C:cytoplasm"/>
    <property type="evidence" value="ECO:0007669"/>
    <property type="project" value="TreeGrafter"/>
</dbReference>
<dbReference type="Proteomes" id="UP000269374">
    <property type="component" value="Chromosome"/>
</dbReference>
<dbReference type="OrthoDB" id="9779344at2"/>
<feature type="domain" description="PSP1 C-terminal" evidence="1">
    <location>
        <begin position="53"/>
        <end position="138"/>
    </location>
</feature>
<dbReference type="PROSITE" id="PS51411">
    <property type="entry name" value="PSP1_C"/>
    <property type="match status" value="1"/>
</dbReference>
<dbReference type="Pfam" id="PF04468">
    <property type="entry name" value="PSP1"/>
    <property type="match status" value="1"/>
</dbReference>
<protein>
    <submittedName>
        <fullName evidence="2">Signal peptidase</fullName>
    </submittedName>
</protein>
<sequence length="258" mass="29369">MIYEVKFEHGEANAFAESALELVAQMGVIMQSDKGLFYGKIIRRIDANVEACFDVLKEVSTEDRKEIKSLEVQSLEAKIKVRELVKAQDLDMKVINVAYNFDKTQLFISFTAENRVDFRVLLKELATTFKTRIELRQIGTRDAAQLLGGIGPCGRPLCCANFMYEFPNVSIKMAKNQNLSLKQSKLNGLCGRLMCCLTYEDKFYQEAQKFFPDFGEAVATEEGHGKVVGLNILKNRVKIRFEEYSKEFDLAEIEVNRG</sequence>
<dbReference type="InterPro" id="IPR007557">
    <property type="entry name" value="PSP1_C"/>
</dbReference>
<dbReference type="NCBIfam" id="NF041131">
    <property type="entry name" value="RicT_YaaT_fam"/>
    <property type="match status" value="1"/>
</dbReference>
<dbReference type="InterPro" id="IPR047767">
    <property type="entry name" value="PSP1-like"/>
</dbReference>
<evidence type="ECO:0000313" key="2">
    <source>
        <dbReference type="EMBL" id="AYG01812.1"/>
    </source>
</evidence>
<dbReference type="RefSeq" id="WP_120773181.1">
    <property type="nucleotide sequence ID" value="NZ_CP032627.1"/>
</dbReference>
<dbReference type="KEGG" id="lact:D7I46_12545"/>